<feature type="transmembrane region" description="Helical" evidence="7">
    <location>
        <begin position="199"/>
        <end position="218"/>
    </location>
</feature>
<gene>
    <name evidence="9" type="ORF">ACFPUY_31855</name>
</gene>
<organism evidence="9 10">
    <name type="scientific">Nonomuraea harbinensis</name>
    <dbReference type="NCBI Taxonomy" id="1286938"/>
    <lineage>
        <taxon>Bacteria</taxon>
        <taxon>Bacillati</taxon>
        <taxon>Actinomycetota</taxon>
        <taxon>Actinomycetes</taxon>
        <taxon>Streptosporangiales</taxon>
        <taxon>Streptosporangiaceae</taxon>
        <taxon>Nonomuraea</taxon>
    </lineage>
</organism>
<feature type="transmembrane region" description="Helical" evidence="7">
    <location>
        <begin position="166"/>
        <end position="187"/>
    </location>
</feature>
<reference evidence="10" key="1">
    <citation type="journal article" date="2019" name="Int. J. Syst. Evol. Microbiol.">
        <title>The Global Catalogue of Microorganisms (GCM) 10K type strain sequencing project: providing services to taxonomists for standard genome sequencing and annotation.</title>
        <authorList>
            <consortium name="The Broad Institute Genomics Platform"/>
            <consortium name="The Broad Institute Genome Sequencing Center for Infectious Disease"/>
            <person name="Wu L."/>
            <person name="Ma J."/>
        </authorList>
    </citation>
    <scope>NUCLEOTIDE SEQUENCE [LARGE SCALE GENOMIC DNA]</scope>
    <source>
        <strain evidence="10">CGMCC 4.7106</strain>
    </source>
</reference>
<dbReference type="InterPro" id="IPR011701">
    <property type="entry name" value="MFS"/>
</dbReference>
<evidence type="ECO:0000256" key="5">
    <source>
        <dbReference type="ARBA" id="ARBA00022989"/>
    </source>
</evidence>
<name>A0ABW1C4I0_9ACTN</name>
<feature type="transmembrane region" description="Helical" evidence="7">
    <location>
        <begin position="333"/>
        <end position="355"/>
    </location>
</feature>
<evidence type="ECO:0000313" key="9">
    <source>
        <dbReference type="EMBL" id="MFC5819715.1"/>
    </source>
</evidence>
<dbReference type="RefSeq" id="WP_246640014.1">
    <property type="nucleotide sequence ID" value="NZ_JAHKRN010000015.1"/>
</dbReference>
<feature type="transmembrane region" description="Helical" evidence="7">
    <location>
        <begin position="375"/>
        <end position="399"/>
    </location>
</feature>
<evidence type="ECO:0000256" key="6">
    <source>
        <dbReference type="ARBA" id="ARBA00023136"/>
    </source>
</evidence>
<dbReference type="CDD" id="cd17321">
    <property type="entry name" value="MFS_MMR_MDR_like"/>
    <property type="match status" value="1"/>
</dbReference>
<evidence type="ECO:0000313" key="10">
    <source>
        <dbReference type="Proteomes" id="UP001596096"/>
    </source>
</evidence>
<feature type="transmembrane region" description="Helical" evidence="7">
    <location>
        <begin position="224"/>
        <end position="247"/>
    </location>
</feature>
<feature type="transmembrane region" description="Helical" evidence="7">
    <location>
        <begin position="79"/>
        <end position="98"/>
    </location>
</feature>
<evidence type="ECO:0000256" key="3">
    <source>
        <dbReference type="ARBA" id="ARBA00022475"/>
    </source>
</evidence>
<dbReference type="Gene3D" id="1.20.1720.10">
    <property type="entry name" value="Multidrug resistance protein D"/>
    <property type="match status" value="1"/>
</dbReference>
<accession>A0ABW1C4I0</accession>
<dbReference type="PANTHER" id="PTHR42718:SF47">
    <property type="entry name" value="METHYL VIOLOGEN RESISTANCE PROTEIN SMVA"/>
    <property type="match status" value="1"/>
</dbReference>
<feature type="non-terminal residue" evidence="9">
    <location>
        <position position="1"/>
    </location>
</feature>
<feature type="transmembrane region" description="Helical" evidence="7">
    <location>
        <begin position="104"/>
        <end position="125"/>
    </location>
</feature>
<evidence type="ECO:0000256" key="1">
    <source>
        <dbReference type="ARBA" id="ARBA00004651"/>
    </source>
</evidence>
<keyword evidence="2" id="KW-0813">Transport</keyword>
<evidence type="ECO:0000256" key="2">
    <source>
        <dbReference type="ARBA" id="ARBA00022448"/>
    </source>
</evidence>
<dbReference type="Pfam" id="PF07690">
    <property type="entry name" value="MFS_1"/>
    <property type="match status" value="1"/>
</dbReference>
<feature type="transmembrane region" description="Helical" evidence="7">
    <location>
        <begin position="49"/>
        <end position="70"/>
    </location>
</feature>
<keyword evidence="3" id="KW-1003">Cell membrane</keyword>
<feature type="transmembrane region" description="Helical" evidence="7">
    <location>
        <begin position="12"/>
        <end position="37"/>
    </location>
</feature>
<dbReference type="SUPFAM" id="SSF103473">
    <property type="entry name" value="MFS general substrate transporter"/>
    <property type="match status" value="1"/>
</dbReference>
<feature type="domain" description="Major facilitator superfamily (MFS) profile" evidence="8">
    <location>
        <begin position="13"/>
        <end position="510"/>
    </location>
</feature>
<feature type="transmembrane region" description="Helical" evidence="7">
    <location>
        <begin position="303"/>
        <end position="321"/>
    </location>
</feature>
<dbReference type="PROSITE" id="PS50850">
    <property type="entry name" value="MFS"/>
    <property type="match status" value="1"/>
</dbReference>
<dbReference type="InterPro" id="IPR020846">
    <property type="entry name" value="MFS_dom"/>
</dbReference>
<dbReference type="EMBL" id="JBHSNW010000021">
    <property type="protein sequence ID" value="MFC5819715.1"/>
    <property type="molecule type" value="Genomic_DNA"/>
</dbReference>
<keyword evidence="10" id="KW-1185">Reference proteome</keyword>
<comment type="subcellular location">
    <subcellularLocation>
        <location evidence="1">Cell membrane</location>
        <topology evidence="1">Multi-pass membrane protein</topology>
    </subcellularLocation>
</comment>
<keyword evidence="6 7" id="KW-0472">Membrane</keyword>
<comment type="caution">
    <text evidence="9">The sequence shown here is derived from an EMBL/GenBank/DDBJ whole genome shotgun (WGS) entry which is preliminary data.</text>
</comment>
<dbReference type="Proteomes" id="UP001596096">
    <property type="component" value="Unassembled WGS sequence"/>
</dbReference>
<proteinExistence type="predicted"/>
<dbReference type="InterPro" id="IPR036259">
    <property type="entry name" value="MFS_trans_sf"/>
</dbReference>
<feature type="transmembrane region" description="Helical" evidence="7">
    <location>
        <begin position="267"/>
        <end position="291"/>
    </location>
</feature>
<sequence>AGPEPSTRRRWAGLAVLSASVLIVVMDMTILNVALPAISEALLPGSAELLWIVDVYALVLAGLLVTAGALGDRWGRKRMLLAGFAVFGAASAAVLLAGGSAELIAVRAVLGAGGAMIMPSTLSMIRTLFTDPRERATALGVWAAMAAVGAALGPILGGALLEVFSWQSAFLVNVPIMVVAIVAGLFLLPESRAPRPGAWDATATVLSIVGMGSLVYGIKRVGEYGLGDLTGTAAGAVAVVALGWFTVRCLRRPDPLLELRLFRSRPFTAGVVTALATSIAIAATLLLLAQWMQLVRGYGPLETGARLLPAAVAAAVASPLAPRLAARVGARAVLAGGLAVSGLGFLVLFVAPALLGDASGSFAAGAVASDGLGYGTVAGALALIGAGQGSLAVASAAIMSGAPVAKAGSAAAIEETSYEIGGALGVAILGSVAAAVYRTGLDYRGPSAEVASESLGGALTVAAELGQAGMRLAEQARSAFTEALTLTSGAGGVLMLLAGLGVWLMLPRGLDLSRH</sequence>
<dbReference type="PANTHER" id="PTHR42718">
    <property type="entry name" value="MAJOR FACILITATOR SUPERFAMILY MULTIDRUG TRANSPORTER MFSC"/>
    <property type="match status" value="1"/>
</dbReference>
<evidence type="ECO:0000256" key="4">
    <source>
        <dbReference type="ARBA" id="ARBA00022692"/>
    </source>
</evidence>
<feature type="transmembrane region" description="Helical" evidence="7">
    <location>
        <begin position="137"/>
        <end position="160"/>
    </location>
</feature>
<evidence type="ECO:0000256" key="7">
    <source>
        <dbReference type="SAM" id="Phobius"/>
    </source>
</evidence>
<evidence type="ECO:0000259" key="8">
    <source>
        <dbReference type="PROSITE" id="PS50850"/>
    </source>
</evidence>
<keyword evidence="4 7" id="KW-0812">Transmembrane</keyword>
<dbReference type="Gene3D" id="1.20.1250.20">
    <property type="entry name" value="MFS general substrate transporter like domains"/>
    <property type="match status" value="1"/>
</dbReference>
<keyword evidence="5 7" id="KW-1133">Transmembrane helix</keyword>
<feature type="transmembrane region" description="Helical" evidence="7">
    <location>
        <begin position="483"/>
        <end position="506"/>
    </location>
</feature>
<protein>
    <submittedName>
        <fullName evidence="9">MFS transporter</fullName>
    </submittedName>
</protein>